<dbReference type="Proteomes" id="UP000826212">
    <property type="component" value="Chromosome"/>
</dbReference>
<keyword evidence="2" id="KW-1185">Reference proteome</keyword>
<protein>
    <submittedName>
        <fullName evidence="1">Uncharacterized protein</fullName>
    </submittedName>
</protein>
<proteinExistence type="predicted"/>
<gene>
    <name evidence="1" type="ORF">K4L44_03755</name>
</gene>
<evidence type="ECO:0000313" key="2">
    <source>
        <dbReference type="Proteomes" id="UP000826212"/>
    </source>
</evidence>
<sequence length="132" mass="15171">MLHIQVTSIAKALIVLPLVLHEPTMKKLKGRSFKRSIEEFIIKHPECLITFNKRYEDFLPISVNSITILNAINVTRIEKEALLYNIGANFSPENSIKIGKRAKNIFQAIDSLNELIKDEETHSLYLKLKIQL</sequence>
<reference evidence="1" key="1">
    <citation type="submission" date="2021-08" db="EMBL/GenBank/DDBJ databases">
        <title>Novel anaerobic bacterium isolated from sea squirt in East Sea, Republic of Korea.</title>
        <authorList>
            <person name="Nguyen T.H."/>
            <person name="Li Z."/>
            <person name="Lee Y.-J."/>
            <person name="Ko J."/>
            <person name="Kim S.-G."/>
        </authorList>
    </citation>
    <scope>NUCLEOTIDE SEQUENCE</scope>
    <source>
        <strain evidence="1">KCTC 25031</strain>
    </source>
</reference>
<dbReference type="EMBL" id="CP081303">
    <property type="protein sequence ID" value="QZE14953.1"/>
    <property type="molecule type" value="Genomic_DNA"/>
</dbReference>
<name>A0AC61NH14_9BACT</name>
<organism evidence="1 2">
    <name type="scientific">Halosquirtibacter laminarini</name>
    <dbReference type="NCBI Taxonomy" id="3374600"/>
    <lineage>
        <taxon>Bacteria</taxon>
        <taxon>Pseudomonadati</taxon>
        <taxon>Bacteroidota</taxon>
        <taxon>Bacteroidia</taxon>
        <taxon>Marinilabiliales</taxon>
        <taxon>Prolixibacteraceae</taxon>
        <taxon>Halosquirtibacter</taxon>
    </lineage>
</organism>
<accession>A0AC61NH14</accession>
<evidence type="ECO:0000313" key="1">
    <source>
        <dbReference type="EMBL" id="QZE14953.1"/>
    </source>
</evidence>